<organism evidence="1 2">
    <name type="scientific">Xanthomonas albilineans (strain GPE PC73 / CFBP 7063)</name>
    <dbReference type="NCBI Taxonomy" id="380358"/>
    <lineage>
        <taxon>Bacteria</taxon>
        <taxon>Pseudomonadati</taxon>
        <taxon>Pseudomonadota</taxon>
        <taxon>Gammaproteobacteria</taxon>
        <taxon>Lysobacterales</taxon>
        <taxon>Lysobacteraceae</taxon>
        <taxon>Xanthomonas</taxon>
    </lineage>
</organism>
<evidence type="ECO:0000313" key="2">
    <source>
        <dbReference type="Proteomes" id="UP000001890"/>
    </source>
</evidence>
<gene>
    <name evidence="1" type="primary">repC</name>
    <name evidence="1" type="ordered locus">XALc_1573</name>
</gene>
<dbReference type="STRING" id="380358.XALC_1573"/>
<proteinExistence type="predicted"/>
<dbReference type="AlphaFoldDB" id="D2UDQ8"/>
<name>D2UDQ8_XANAP</name>
<sequence length="210" mass="23156">MAGGEAMAFDLTHARHDPMHCLVPGLFRSLKRGERKKLKLDVTYHYAENEQARFVGFEPLGADDMRLLQGLVALGGPKGIILTPEPTAGLPKQLRLFLAPKFDAVGHDALVVRESMSSLLGEIGLTDGGDNIRAIKASLLRMANVTVVVTKGSRQRSFHLMSYAFDEEDGRLFVALNPQIAEAILGRRPYTRIEMAEVRALQTDPARLIH</sequence>
<protein>
    <submittedName>
        <fullName evidence="1">Putative replication protein c</fullName>
    </submittedName>
</protein>
<dbReference type="EMBL" id="FP565176">
    <property type="protein sequence ID" value="CBA16072.1"/>
    <property type="molecule type" value="Genomic_DNA"/>
</dbReference>
<dbReference type="KEGG" id="xal:XALC_1573"/>
<dbReference type="Proteomes" id="UP000001890">
    <property type="component" value="Chromosome"/>
</dbReference>
<evidence type="ECO:0000313" key="1">
    <source>
        <dbReference type="EMBL" id="CBA16072.1"/>
    </source>
</evidence>
<keyword evidence="2" id="KW-1185">Reference proteome</keyword>
<reference evidence="1 2" key="1">
    <citation type="journal article" date="2009" name="BMC Genomics">
        <title>The complete genome sequence of Xanthomonas albilineans provides new insights into the reductive genome evolution of the xylem-limited Xanthomonadaceae.</title>
        <authorList>
            <person name="Pieretti I."/>
            <person name="Royer M."/>
            <person name="Barbe V."/>
            <person name="Carrere S."/>
            <person name="Koebnik R."/>
            <person name="Cociancich S."/>
            <person name="Couloux A."/>
            <person name="Darrasse A."/>
            <person name="Gouzy J."/>
            <person name="Jacques M.A."/>
            <person name="Lauber E."/>
            <person name="Manceau C."/>
            <person name="Mangenot S."/>
            <person name="Poussier S."/>
            <person name="Segurens B."/>
            <person name="Szurek B."/>
            <person name="Verdier V."/>
            <person name="Arlat M."/>
            <person name="Rott P."/>
        </authorList>
    </citation>
    <scope>NUCLEOTIDE SEQUENCE [LARGE SCALE GENOMIC DNA]</scope>
    <source>
        <strain evidence="2">GPE PC73 / CFBP 7063</strain>
    </source>
</reference>
<dbReference type="eggNOG" id="COG5527">
    <property type="taxonomic scope" value="Bacteria"/>
</dbReference>
<dbReference type="InterPro" id="IPR010522">
    <property type="entry name" value="RepC_bac"/>
</dbReference>
<dbReference type="Pfam" id="PF06504">
    <property type="entry name" value="RepC"/>
    <property type="match status" value="1"/>
</dbReference>
<accession>D2UDQ8</accession>